<name>A0A1R2C5N0_9CILI</name>
<dbReference type="EMBL" id="MPUH01000274">
    <property type="protein sequence ID" value="OMJ84290.1"/>
    <property type="molecule type" value="Genomic_DNA"/>
</dbReference>
<dbReference type="Proteomes" id="UP000187209">
    <property type="component" value="Unassembled WGS sequence"/>
</dbReference>
<evidence type="ECO:0000313" key="2">
    <source>
        <dbReference type="Proteomes" id="UP000187209"/>
    </source>
</evidence>
<proteinExistence type="predicted"/>
<protein>
    <submittedName>
        <fullName evidence="1">Uncharacterized protein</fullName>
    </submittedName>
</protein>
<keyword evidence="2" id="KW-1185">Reference proteome</keyword>
<comment type="caution">
    <text evidence="1">The sequence shown here is derived from an EMBL/GenBank/DDBJ whole genome shotgun (WGS) entry which is preliminary data.</text>
</comment>
<sequence length="288" mass="34326">MNGKPELRLPLENIRESPIKKSYEYYKHFGNSWNSKYLSSPKISKYYLDPQENYLSGPSSPVNISLQESTERTRLHQEKATKSKLESRQRLFERKQARELIQHKSKQITDESLPGLNETNSNTHKRPFTSTYEPIAIRMDTIRFRSMSIHDPETQETKKSQEKIIVLQKVVNKERNQTYEDVLITTNKQHICGKKKKKDFYDFIRIHKSRKWVALLRASVGRKRCYCRPIKDEKKKYSETVRKEYAEYTDGKKIRKKVDKRKVDEIIGELEDFEVRYAERLKSKNNEL</sequence>
<gene>
    <name evidence="1" type="ORF">SteCoe_14637</name>
</gene>
<organism evidence="1 2">
    <name type="scientific">Stentor coeruleus</name>
    <dbReference type="NCBI Taxonomy" id="5963"/>
    <lineage>
        <taxon>Eukaryota</taxon>
        <taxon>Sar</taxon>
        <taxon>Alveolata</taxon>
        <taxon>Ciliophora</taxon>
        <taxon>Postciliodesmatophora</taxon>
        <taxon>Heterotrichea</taxon>
        <taxon>Heterotrichida</taxon>
        <taxon>Stentoridae</taxon>
        <taxon>Stentor</taxon>
    </lineage>
</organism>
<dbReference type="AlphaFoldDB" id="A0A1R2C5N0"/>
<accession>A0A1R2C5N0</accession>
<reference evidence="1 2" key="1">
    <citation type="submission" date="2016-11" db="EMBL/GenBank/DDBJ databases">
        <title>The macronuclear genome of Stentor coeruleus: a giant cell with tiny introns.</title>
        <authorList>
            <person name="Slabodnick M."/>
            <person name="Ruby J.G."/>
            <person name="Reiff S.B."/>
            <person name="Swart E.C."/>
            <person name="Gosai S."/>
            <person name="Prabakaran S."/>
            <person name="Witkowska E."/>
            <person name="Larue G.E."/>
            <person name="Fisher S."/>
            <person name="Freeman R.M."/>
            <person name="Gunawardena J."/>
            <person name="Chu W."/>
            <person name="Stover N.A."/>
            <person name="Gregory B.D."/>
            <person name="Nowacki M."/>
            <person name="Derisi J."/>
            <person name="Roy S.W."/>
            <person name="Marshall W.F."/>
            <person name="Sood P."/>
        </authorList>
    </citation>
    <scope>NUCLEOTIDE SEQUENCE [LARGE SCALE GENOMIC DNA]</scope>
    <source>
        <strain evidence="1">WM001</strain>
    </source>
</reference>
<evidence type="ECO:0000313" key="1">
    <source>
        <dbReference type="EMBL" id="OMJ84290.1"/>
    </source>
</evidence>